<dbReference type="AlphaFoldDB" id="A0A239KF68"/>
<name>A0A239KF68_9ACTN</name>
<accession>A0A239KF68</accession>
<protein>
    <submittedName>
        <fullName evidence="2">Uncharacterized protein</fullName>
    </submittedName>
</protein>
<dbReference type="Proteomes" id="UP000198362">
    <property type="component" value="Unassembled WGS sequence"/>
</dbReference>
<evidence type="ECO:0000313" key="3">
    <source>
        <dbReference type="Proteomes" id="UP000198362"/>
    </source>
</evidence>
<gene>
    <name evidence="2" type="ORF">SAMN05421812_103494</name>
</gene>
<reference evidence="2 3" key="1">
    <citation type="submission" date="2017-06" db="EMBL/GenBank/DDBJ databases">
        <authorList>
            <person name="Kim H.J."/>
            <person name="Triplett B.A."/>
        </authorList>
    </citation>
    <scope>NUCLEOTIDE SEQUENCE [LARGE SCALE GENOMIC DNA]</scope>
    <source>
        <strain evidence="2 3">CGMCC 4.5593</strain>
    </source>
</reference>
<feature type="compositionally biased region" description="Polar residues" evidence="1">
    <location>
        <begin position="1"/>
        <end position="10"/>
    </location>
</feature>
<dbReference type="EMBL" id="FZPH01000003">
    <property type="protein sequence ID" value="SNT16705.1"/>
    <property type="molecule type" value="Genomic_DNA"/>
</dbReference>
<sequence>MSTVRVNHTNTHVEKPRTNTMTTENGATDMNLIQEALSRARMRLPQTGRKTRSEATRSARNIAMSARRESARQMGGW</sequence>
<organism evidence="2 3">
    <name type="scientific">Asanoa hainanensis</name>
    <dbReference type="NCBI Taxonomy" id="560556"/>
    <lineage>
        <taxon>Bacteria</taxon>
        <taxon>Bacillati</taxon>
        <taxon>Actinomycetota</taxon>
        <taxon>Actinomycetes</taxon>
        <taxon>Micromonosporales</taxon>
        <taxon>Micromonosporaceae</taxon>
        <taxon>Asanoa</taxon>
    </lineage>
</organism>
<feature type="region of interest" description="Disordered" evidence="1">
    <location>
        <begin position="41"/>
        <end position="77"/>
    </location>
</feature>
<evidence type="ECO:0000256" key="1">
    <source>
        <dbReference type="SAM" id="MobiDB-lite"/>
    </source>
</evidence>
<keyword evidence="3" id="KW-1185">Reference proteome</keyword>
<proteinExistence type="predicted"/>
<feature type="region of interest" description="Disordered" evidence="1">
    <location>
        <begin position="1"/>
        <end position="26"/>
    </location>
</feature>
<evidence type="ECO:0000313" key="2">
    <source>
        <dbReference type="EMBL" id="SNT16705.1"/>
    </source>
</evidence>